<accession>A0ABY6UJ06</accession>
<comment type="caution">
    <text evidence="6">The sequence shown here is derived from an EMBL/GenBank/DDBJ whole genome shotgun (WGS) entry which is preliminary data.</text>
</comment>
<dbReference type="InterPro" id="IPR003692">
    <property type="entry name" value="Hydantoinase_B"/>
</dbReference>
<evidence type="ECO:0008006" key="8">
    <source>
        <dbReference type="Google" id="ProtNLM"/>
    </source>
</evidence>
<dbReference type="EMBL" id="CABFNS010000826">
    <property type="protein sequence ID" value="VUC30993.1"/>
    <property type="molecule type" value="Genomic_DNA"/>
</dbReference>
<dbReference type="InterPro" id="IPR045079">
    <property type="entry name" value="Oxoprolinase-like"/>
</dbReference>
<reference evidence="6 7" key="1">
    <citation type="submission" date="2019-06" db="EMBL/GenBank/DDBJ databases">
        <authorList>
            <person name="Broberg M."/>
        </authorList>
    </citation>
    <scope>NUCLEOTIDE SEQUENCE [LARGE SCALE GENOMIC DNA]</scope>
</reference>
<dbReference type="InterPro" id="IPR002821">
    <property type="entry name" value="Hydantoinase_A"/>
</dbReference>
<evidence type="ECO:0000313" key="6">
    <source>
        <dbReference type="EMBL" id="VUC30993.1"/>
    </source>
</evidence>
<evidence type="ECO:0000259" key="2">
    <source>
        <dbReference type="Pfam" id="PF01968"/>
    </source>
</evidence>
<dbReference type="PANTHER" id="PTHR11365">
    <property type="entry name" value="5-OXOPROLINASE RELATED"/>
    <property type="match status" value="1"/>
</dbReference>
<evidence type="ECO:0000259" key="3">
    <source>
        <dbReference type="Pfam" id="PF02538"/>
    </source>
</evidence>
<dbReference type="Pfam" id="PF05378">
    <property type="entry name" value="Hydant_A_N"/>
    <property type="match status" value="1"/>
</dbReference>
<evidence type="ECO:0000259" key="5">
    <source>
        <dbReference type="Pfam" id="PF19278"/>
    </source>
</evidence>
<gene>
    <name evidence="6" type="ORF">CLO192961_LOCUS296343</name>
</gene>
<evidence type="ECO:0000313" key="7">
    <source>
        <dbReference type="Proteomes" id="UP000766486"/>
    </source>
</evidence>
<keyword evidence="7" id="KW-1185">Reference proteome</keyword>
<feature type="domain" description="Acetophenone carboxylase-like C-terminal" evidence="5">
    <location>
        <begin position="666"/>
        <end position="725"/>
    </location>
</feature>
<proteinExistence type="inferred from homology"/>
<sequence>MRYPDRGGTFTDVVVFYPDGSEKVFKLLSRDPQHYDDAPIEALRRILEEINGYKIPRGTKLDLTQIDSLRMGTTVATNALLERQGAKTALYITQGLKDMLKIGNQSRPNMFALNVKRHELLYTKVVEVAERVTLYDSTSYKRIDEEIDSTSKKCRMNGEIEKGPNVVVGLSGELVRIVQKPDMDAIRQSLLETYNQGFRSLAVCLMHSYTFPTHELAIVEAAKEIGFTQISASSQVSPSIRILPRANSAVTDAYLTPEITAYINGFKSGIDEQSLETVNWKIMQSDGGLCHPSNLSGLKLLLSGPAGGVIGYAKTSYLPEKPTPVVGFDMGGTSTDVSRYSGSLEHVFESTTAGIPILVPQLDINTVAAGGGSILSWKKGIMNVGPESAGSHPGPACYRKGGPATVTDANLVLGRILPEYFPSIFGSKQDQPLDAKASYARMSELAEEINLSQPNKLSVHEVAQGFIKVANEAMCRPIRALTEAKGHKISDHILAAFGGAGGQHACDIAQALRISRVVIHKYSSVLSAYGMALAEVVHEERVPSATILSESAIVHLQSVFETLSVKAVSALKKMDPAGGAINSKFFLNCRYEGSDTAIMVEKPESSWDFGEAFIAQHQQEFGFTPATRRIIVDDIRVQSTATVPTDDRVGLRELETVSSRVVHSESTTQMYFNELGLIDAALYHLNKLLPGDIINGPAVIIDQTQTIVVSPSAKATILSSMAVLDVQQAQGATESIRGIDPINLAVFANRFMGIAEQMGRALQKTSVSTNIKERLDFSCAIFSANGGLICTAPHVPAMLGSMAFSVQWQIQHWKDDIKPGDVFLTNAPTSGGTHLPDLTVITPVFDTKRGRIVFWLASRGHHADIGGIVPGSMPANSTELWQEGAIIKAMKLVENGEFQESRVTEAMLYAPARYPGCTGARCLEDNITDIKAQAAANQKGIGLIQSLIEEYTLNTVLVYMEAVQEASANAVRDTLKKIAEKHQRCLFEAEDFMDDGSRIKLRVDIDAETGNATFDFSGSSPQTYGNWNAPPAVTNSAMIYTLRCLVNADIPLNQGCMLPIRLIIPEESMLDPNEHAAVAAGNGLTAQRIVDTILKALETCAASNGCMANFTFGLPEVNGFGYYETIAGGSGAGPGWIGEDGVHVHMTNTRITDAEILERRYPVLLREYSLRKGSGGQGMYRGGDGVIRELEFLIDMHAGLLSERRAFPPYGMAGGGPAERGLNLWLRRDGSVINVGGKASFQPKAGDRIRILTPGGGGYGEPGLLGDEAPYSQEQREFVPLATGSVHTRQGLQESQ</sequence>
<dbReference type="Pfam" id="PF02538">
    <property type="entry name" value="Hydantoinase_B"/>
    <property type="match status" value="1"/>
</dbReference>
<dbReference type="Pfam" id="PF01968">
    <property type="entry name" value="Hydantoinase_A"/>
    <property type="match status" value="1"/>
</dbReference>
<comment type="similarity">
    <text evidence="1">Belongs to the oxoprolinase family.</text>
</comment>
<dbReference type="InterPro" id="IPR008040">
    <property type="entry name" value="Hydant_A_N"/>
</dbReference>
<dbReference type="PANTHER" id="PTHR11365:SF2">
    <property type="entry name" value="5-OXOPROLINASE"/>
    <property type="match status" value="1"/>
</dbReference>
<protein>
    <recommendedName>
        <fullName evidence="8">Hydantoinase B/oxoprolinase domain-containing protein</fullName>
    </recommendedName>
</protein>
<feature type="domain" description="Hydantoinase/oxoprolinase N-terminal" evidence="4">
    <location>
        <begin position="5"/>
        <end position="226"/>
    </location>
</feature>
<dbReference type="Proteomes" id="UP000766486">
    <property type="component" value="Unassembled WGS sequence"/>
</dbReference>
<feature type="domain" description="Hydantoinase A/oxoprolinase" evidence="2">
    <location>
        <begin position="245"/>
        <end position="539"/>
    </location>
</feature>
<dbReference type="Pfam" id="PF19278">
    <property type="entry name" value="Hydant_A_C"/>
    <property type="match status" value="1"/>
</dbReference>
<name>A0ABY6UJ06_BIOOC</name>
<evidence type="ECO:0000259" key="4">
    <source>
        <dbReference type="Pfam" id="PF05378"/>
    </source>
</evidence>
<feature type="domain" description="Hydantoinase B/oxoprolinase" evidence="3">
    <location>
        <begin position="740"/>
        <end position="1262"/>
    </location>
</feature>
<dbReference type="InterPro" id="IPR049517">
    <property type="entry name" value="ACX-like_C"/>
</dbReference>
<evidence type="ECO:0000256" key="1">
    <source>
        <dbReference type="ARBA" id="ARBA00010403"/>
    </source>
</evidence>
<organism evidence="6 7">
    <name type="scientific">Bionectria ochroleuca</name>
    <name type="common">Gliocladium roseum</name>
    <dbReference type="NCBI Taxonomy" id="29856"/>
    <lineage>
        <taxon>Eukaryota</taxon>
        <taxon>Fungi</taxon>
        <taxon>Dikarya</taxon>
        <taxon>Ascomycota</taxon>
        <taxon>Pezizomycotina</taxon>
        <taxon>Sordariomycetes</taxon>
        <taxon>Hypocreomycetidae</taxon>
        <taxon>Hypocreales</taxon>
        <taxon>Bionectriaceae</taxon>
        <taxon>Clonostachys</taxon>
    </lineage>
</organism>